<dbReference type="OrthoDB" id="48041at2759"/>
<dbReference type="InterPro" id="IPR059049">
    <property type="entry name" value="TSEN34_N"/>
</dbReference>
<keyword evidence="2 5" id="KW-0819">tRNA processing</keyword>
<evidence type="ECO:0000256" key="3">
    <source>
        <dbReference type="ARBA" id="ARBA00023239"/>
    </source>
</evidence>
<organism evidence="10 11">
    <name type="scientific">Trichoderma harzianum</name>
    <name type="common">Hypocrea lixii</name>
    <dbReference type="NCBI Taxonomy" id="5544"/>
    <lineage>
        <taxon>Eukaryota</taxon>
        <taxon>Fungi</taxon>
        <taxon>Dikarya</taxon>
        <taxon>Ascomycota</taxon>
        <taxon>Pezizomycotina</taxon>
        <taxon>Sordariomycetes</taxon>
        <taxon>Hypocreomycetidae</taxon>
        <taxon>Hypocreales</taxon>
        <taxon>Hypocreaceae</taxon>
        <taxon>Trichoderma</taxon>
    </lineage>
</organism>
<feature type="domain" description="tRNA intron endonuclease catalytic" evidence="8">
    <location>
        <begin position="203"/>
        <end position="263"/>
    </location>
</feature>
<sequence length="289" mass="31344">MQAAMEAPKPIRIANISGRYLVFDPDAVSALRRRANTNGTLVGTTPQQPTQNIFLGLPIEFRPEEVDALIRTNVAYVVDDVAAHQSALQALDHDSRRAYISSLRLRKQTAHKVFAEMNAQKASIAASKAERLRDATSTPASTSSAAPDSLKSDGSPFSRNSQVTLLGVTPTSSANHVSPDAYALPVEPRNSENGSLCQFMLGNGYFMTPGLRFGARYSVYPGDPLRFHAHFMANEYGWEEEIPILDIVGGGRLATAVKKAFLIGGRRPSTSPDTTPHAVRSFSIEWAGM</sequence>
<dbReference type="PIRSF" id="PIRSF017250">
    <property type="entry name" value="tRNA_splic_SEN34"/>
    <property type="match status" value="1"/>
</dbReference>
<dbReference type="InterPro" id="IPR006677">
    <property type="entry name" value="tRNA_intron_Endonuc_cat-like"/>
</dbReference>
<dbReference type="InterPro" id="IPR036167">
    <property type="entry name" value="tRNA_intron_Endo_cat-like_sf"/>
</dbReference>
<dbReference type="Proteomes" id="UP000236290">
    <property type="component" value="Unassembled WGS sequence"/>
</dbReference>
<feature type="domain" description="TSEN34 N-terminal" evidence="9">
    <location>
        <begin position="11"/>
        <end position="80"/>
    </location>
</feature>
<feature type="active site" evidence="6">
    <location>
        <position position="228"/>
    </location>
</feature>
<evidence type="ECO:0000256" key="2">
    <source>
        <dbReference type="ARBA" id="ARBA00022694"/>
    </source>
</evidence>
<dbReference type="InterPro" id="IPR011856">
    <property type="entry name" value="tRNA_endonuc-like_dom_sf"/>
</dbReference>
<dbReference type="InterPro" id="IPR016690">
    <property type="entry name" value="TSEN34"/>
</dbReference>
<evidence type="ECO:0000256" key="4">
    <source>
        <dbReference type="ARBA" id="ARBA00059865"/>
    </source>
</evidence>
<dbReference type="PANTHER" id="PTHR13070:SF0">
    <property type="entry name" value="TRNA-SPLICING ENDONUCLEASE SUBUNIT SEN34"/>
    <property type="match status" value="1"/>
</dbReference>
<evidence type="ECO:0000259" key="9">
    <source>
        <dbReference type="Pfam" id="PF26577"/>
    </source>
</evidence>
<dbReference type="Pfam" id="PF26577">
    <property type="entry name" value="TSEN34_N"/>
    <property type="match status" value="1"/>
</dbReference>
<dbReference type="PANTHER" id="PTHR13070">
    <property type="entry name" value="TRNA-SPLICING ENDONUCLEASE SUBUNIT SEN34-RELATED"/>
    <property type="match status" value="1"/>
</dbReference>
<evidence type="ECO:0000313" key="10">
    <source>
        <dbReference type="EMBL" id="PNP53039.1"/>
    </source>
</evidence>
<dbReference type="Gene3D" id="3.40.1350.10">
    <property type="match status" value="1"/>
</dbReference>
<dbReference type="EC" id="4.6.1.16" evidence="5"/>
<feature type="active site" evidence="6">
    <location>
        <position position="220"/>
    </location>
</feature>
<evidence type="ECO:0000256" key="6">
    <source>
        <dbReference type="PIRSR" id="PIRSR017250-50"/>
    </source>
</evidence>
<evidence type="ECO:0000259" key="8">
    <source>
        <dbReference type="Pfam" id="PF01974"/>
    </source>
</evidence>
<comment type="caution">
    <text evidence="10">The sequence shown here is derived from an EMBL/GenBank/DDBJ whole genome shotgun (WGS) entry which is preliminary data.</text>
</comment>
<feature type="active site" evidence="6">
    <location>
        <position position="259"/>
    </location>
</feature>
<reference evidence="10 11" key="1">
    <citation type="submission" date="2017-02" db="EMBL/GenBank/DDBJ databases">
        <title>Genomes of Trichoderma spp. with biocontrol activity.</title>
        <authorList>
            <person name="Gardiner D."/>
            <person name="Kazan K."/>
            <person name="Vos C."/>
            <person name="Harvey P."/>
        </authorList>
    </citation>
    <scope>NUCLEOTIDE SEQUENCE [LARGE SCALE GENOMIC DNA]</scope>
    <source>
        <strain evidence="10 11">Tr1</strain>
    </source>
</reference>
<evidence type="ECO:0000256" key="7">
    <source>
        <dbReference type="SAM" id="MobiDB-lite"/>
    </source>
</evidence>
<accession>A0A2K0U5H4</accession>
<dbReference type="SUPFAM" id="SSF53032">
    <property type="entry name" value="tRNA-intron endonuclease catalytic domain-like"/>
    <property type="match status" value="1"/>
</dbReference>
<dbReference type="GO" id="GO:0000214">
    <property type="term" value="C:tRNA-intron endonuclease complex"/>
    <property type="evidence" value="ECO:0007669"/>
    <property type="project" value="UniProtKB-UniRule"/>
</dbReference>
<proteinExistence type="inferred from homology"/>
<dbReference type="GO" id="GO:0000379">
    <property type="term" value="P:tRNA-type intron splice site recognition and cleavage"/>
    <property type="evidence" value="ECO:0007669"/>
    <property type="project" value="UniProtKB-UniRule"/>
</dbReference>
<protein>
    <recommendedName>
        <fullName evidence="5">tRNA-splicing endonuclease subunit Sen34</fullName>
        <ecNumber evidence="5">4.6.1.16</ecNumber>
    </recommendedName>
</protein>
<dbReference type="AlphaFoldDB" id="A0A2K0U5H4"/>
<dbReference type="GO" id="GO:0000213">
    <property type="term" value="F:tRNA-intron lyase activity"/>
    <property type="evidence" value="ECO:0007669"/>
    <property type="project" value="UniProtKB-UniRule"/>
</dbReference>
<evidence type="ECO:0000313" key="11">
    <source>
        <dbReference type="Proteomes" id="UP000236290"/>
    </source>
</evidence>
<feature type="compositionally biased region" description="Low complexity" evidence="7">
    <location>
        <begin position="135"/>
        <end position="149"/>
    </location>
</feature>
<comment type="similarity">
    <text evidence="1 5">Belongs to the tRNA-intron endonuclease family.</text>
</comment>
<dbReference type="Pfam" id="PF01974">
    <property type="entry name" value="tRNA_int_endo"/>
    <property type="match status" value="1"/>
</dbReference>
<dbReference type="FunFam" id="3.40.1350.10:FF:000008">
    <property type="entry name" value="tRNA-splicing endonuclease subunit Sen34"/>
    <property type="match status" value="1"/>
</dbReference>
<evidence type="ECO:0000256" key="5">
    <source>
        <dbReference type="PIRNR" id="PIRNR017250"/>
    </source>
</evidence>
<keyword evidence="3 5" id="KW-0456">Lyase</keyword>
<dbReference type="CDD" id="cd22363">
    <property type="entry name" value="tRNA-intron_lyase_C"/>
    <property type="match status" value="1"/>
</dbReference>
<dbReference type="GO" id="GO:0003676">
    <property type="term" value="F:nucleic acid binding"/>
    <property type="evidence" value="ECO:0007669"/>
    <property type="project" value="InterPro"/>
</dbReference>
<name>A0A2K0U5H4_TRIHA</name>
<feature type="region of interest" description="Disordered" evidence="7">
    <location>
        <begin position="125"/>
        <end position="156"/>
    </location>
</feature>
<comment type="function">
    <text evidence="4">Constitutes one of the two catalytic subunit of the tRNA-splicing endonuclease complex, a complex responsible for identification and cleavage of the splice sites in pre-tRNA. It cleaves pre-tRNA at the 5'- and 3'-splice sites to release the intron. The products are an intron and two tRNA half-molecules bearing 2',3'-cyclic phosphate and 5'-OH termini. There are no conserved sequences at the splice sites, but the intron is invariably located at the same site in the gene, placing the splice sites an invariant distance from the constant structural features of the tRNA body. It probably carries the active site for 3'-splice site cleavage.</text>
</comment>
<evidence type="ECO:0000256" key="1">
    <source>
        <dbReference type="ARBA" id="ARBA00008078"/>
    </source>
</evidence>
<dbReference type="EMBL" id="MTYI01000089">
    <property type="protein sequence ID" value="PNP53039.1"/>
    <property type="molecule type" value="Genomic_DNA"/>
</dbReference>
<gene>
    <name evidence="10" type="ORF">THARTR1_06554</name>
</gene>